<name>A0A2P2K5I9_RHIMU</name>
<proteinExistence type="predicted"/>
<dbReference type="AlphaFoldDB" id="A0A2P2K5I9"/>
<sequence length="68" mass="7931">MVQPCWIGYCHKLNFTRACCTPWGTSMLYLQPSLETATQLLRILEKHYESRCLQWAQVFPYPLGPVVL</sequence>
<accession>A0A2P2K5I9</accession>
<organism evidence="1">
    <name type="scientific">Rhizophora mucronata</name>
    <name type="common">Asiatic mangrove</name>
    <dbReference type="NCBI Taxonomy" id="61149"/>
    <lineage>
        <taxon>Eukaryota</taxon>
        <taxon>Viridiplantae</taxon>
        <taxon>Streptophyta</taxon>
        <taxon>Embryophyta</taxon>
        <taxon>Tracheophyta</taxon>
        <taxon>Spermatophyta</taxon>
        <taxon>Magnoliopsida</taxon>
        <taxon>eudicotyledons</taxon>
        <taxon>Gunneridae</taxon>
        <taxon>Pentapetalae</taxon>
        <taxon>rosids</taxon>
        <taxon>fabids</taxon>
        <taxon>Malpighiales</taxon>
        <taxon>Rhizophoraceae</taxon>
        <taxon>Rhizophora</taxon>
    </lineage>
</organism>
<reference evidence="1" key="1">
    <citation type="submission" date="2018-02" db="EMBL/GenBank/DDBJ databases">
        <title>Rhizophora mucronata_Transcriptome.</title>
        <authorList>
            <person name="Meera S.P."/>
            <person name="Sreeshan A."/>
            <person name="Augustine A."/>
        </authorList>
    </citation>
    <scope>NUCLEOTIDE SEQUENCE</scope>
    <source>
        <tissue evidence="1">Leaf</tissue>
    </source>
</reference>
<evidence type="ECO:0000313" key="1">
    <source>
        <dbReference type="EMBL" id="MBX01005.1"/>
    </source>
</evidence>
<protein>
    <submittedName>
        <fullName evidence="1">Exosome complex component RRP42</fullName>
    </submittedName>
</protein>
<dbReference type="EMBL" id="GGEC01020521">
    <property type="protein sequence ID" value="MBX01005.1"/>
    <property type="molecule type" value="Transcribed_RNA"/>
</dbReference>